<reference evidence="4 5" key="1">
    <citation type="journal article" date="2014" name="BMC Genomics">
        <title>Unusual genome complexity in Lactobacillus salivarius JCM1046.</title>
        <authorList>
            <person name="Raftis E.J."/>
            <person name="Forde B.M."/>
            <person name="Claesson M.J."/>
            <person name="O'Toole P.W."/>
        </authorList>
    </citation>
    <scope>NUCLEOTIDE SEQUENCE [LARGE SCALE GENOMIC DNA]</scope>
    <source>
        <strain evidence="4 5">JCM1046</strain>
    </source>
</reference>
<sequence>MEFKKVCPEEIDAIVRIEQSGFTPEEAGSKATFIERIKNFSETFLVAIEDDEIRGFICAIRTNVSYVEDWMYEVQAKPDDSGKYLNVLSVAVAPEYRGNHIGSDLLINLEKIAKKLGIDGISLTCLESKVGFYEKNGYSNKGKSSSEHAGEIWYNMEKEL</sequence>
<dbReference type="PANTHER" id="PTHR10908">
    <property type="entry name" value="SEROTONIN N-ACETYLTRANSFERASE"/>
    <property type="match status" value="1"/>
</dbReference>
<dbReference type="Gene3D" id="3.40.630.30">
    <property type="match status" value="1"/>
</dbReference>
<dbReference type="AlphaFoldDB" id="A0A089QE01"/>
<evidence type="ECO:0000259" key="3">
    <source>
        <dbReference type="PROSITE" id="PS51186"/>
    </source>
</evidence>
<evidence type="ECO:0000256" key="2">
    <source>
        <dbReference type="ARBA" id="ARBA00023315"/>
    </source>
</evidence>
<dbReference type="Pfam" id="PF00583">
    <property type="entry name" value="Acetyltransf_1"/>
    <property type="match status" value="1"/>
</dbReference>
<dbReference type="SUPFAM" id="SSF55729">
    <property type="entry name" value="Acyl-CoA N-acyltransferases (Nat)"/>
    <property type="match status" value="1"/>
</dbReference>
<gene>
    <name evidence="4" type="primary">wecD</name>
    <name evidence="4" type="ORF">LSJ_1288c</name>
</gene>
<keyword evidence="1 4" id="KW-0808">Transferase</keyword>
<evidence type="ECO:0000256" key="1">
    <source>
        <dbReference type="ARBA" id="ARBA00022679"/>
    </source>
</evidence>
<name>A0A089QE01_9LACO</name>
<dbReference type="InterPro" id="IPR016181">
    <property type="entry name" value="Acyl_CoA_acyltransferase"/>
</dbReference>
<dbReference type="EMBL" id="CP007646">
    <property type="protein sequence ID" value="AIR10950.1"/>
    <property type="molecule type" value="Genomic_DNA"/>
</dbReference>
<dbReference type="RefSeq" id="WP_044005108.1">
    <property type="nucleotide sequence ID" value="NZ_CP007646.1"/>
</dbReference>
<dbReference type="InterPro" id="IPR000182">
    <property type="entry name" value="GNAT_dom"/>
</dbReference>
<accession>A0A089QE01</accession>
<dbReference type="GO" id="GO:0008080">
    <property type="term" value="F:N-acetyltransferase activity"/>
    <property type="evidence" value="ECO:0007669"/>
    <property type="project" value="UniProtKB-ARBA"/>
</dbReference>
<organism evidence="4 5">
    <name type="scientific">Ligilactobacillus salivarius</name>
    <dbReference type="NCBI Taxonomy" id="1624"/>
    <lineage>
        <taxon>Bacteria</taxon>
        <taxon>Bacillati</taxon>
        <taxon>Bacillota</taxon>
        <taxon>Bacilli</taxon>
        <taxon>Lactobacillales</taxon>
        <taxon>Lactobacillaceae</taxon>
        <taxon>Ligilactobacillus</taxon>
    </lineage>
</organism>
<dbReference type="InterPro" id="IPR051635">
    <property type="entry name" value="SNAT-like"/>
</dbReference>
<keyword evidence="2" id="KW-0012">Acyltransferase</keyword>
<dbReference type="CDD" id="cd04301">
    <property type="entry name" value="NAT_SF"/>
    <property type="match status" value="1"/>
</dbReference>
<dbReference type="PANTHER" id="PTHR10908:SF0">
    <property type="entry name" value="SEROTONIN N-ACETYLTRANSFERASE"/>
    <property type="match status" value="1"/>
</dbReference>
<feature type="domain" description="N-acetyltransferase" evidence="3">
    <location>
        <begin position="1"/>
        <end position="160"/>
    </location>
</feature>
<evidence type="ECO:0000313" key="5">
    <source>
        <dbReference type="Proteomes" id="UP000029488"/>
    </source>
</evidence>
<proteinExistence type="predicted"/>
<dbReference type="Proteomes" id="UP000029488">
    <property type="component" value="Chromosome"/>
</dbReference>
<dbReference type="PROSITE" id="PS51186">
    <property type="entry name" value="GNAT"/>
    <property type="match status" value="1"/>
</dbReference>
<protein>
    <submittedName>
        <fullName evidence="4">Acetyltransferase, GNAT family</fullName>
    </submittedName>
</protein>
<evidence type="ECO:0000313" key="4">
    <source>
        <dbReference type="EMBL" id="AIR10950.1"/>
    </source>
</evidence>
<dbReference type="KEGG" id="lsj:LSJ_1288c"/>